<evidence type="ECO:0000313" key="2">
    <source>
        <dbReference type="EMBL" id="EKD19250.1"/>
    </source>
</evidence>
<keyword evidence="3" id="KW-1185">Reference proteome</keyword>
<dbReference type="EMBL" id="JH921431">
    <property type="protein sequence ID" value="EKD19250.1"/>
    <property type="molecule type" value="Genomic_DNA"/>
</dbReference>
<protein>
    <recommendedName>
        <fullName evidence="1">Carboxylesterase type B domain-containing protein</fullName>
    </recommendedName>
</protein>
<dbReference type="RefSeq" id="XP_007290376.1">
    <property type="nucleotide sequence ID" value="XM_007290314.1"/>
</dbReference>
<dbReference type="InterPro" id="IPR002018">
    <property type="entry name" value="CarbesteraseB"/>
</dbReference>
<evidence type="ECO:0000313" key="3">
    <source>
        <dbReference type="Proteomes" id="UP000006753"/>
    </source>
</evidence>
<proteinExistence type="predicted"/>
<sequence length="510" mass="55560">MSPVGSPALNVTQHLGVQYAKLKNAFADAEIINYESIAAMKSGKHGPSAVHPPKCCEKEFNIIQQSLPVPEFPQSATDCLNLNVTVPGQVGKTSALPVFVFIHGGGFALGSNAWPQYDLARIVQLSSDLNMPIIGVNINYRLGPFGFMTSEEFRSHGYSANNGLRDQKTALQWVQKHIALFGGDPGRVTCIGESAGAVSCMHLVEMFGPERPFQQVMSMAGTPAMLRPLPAFVADSIYGTVVGILGLGHLSGKERVDAILKLSAAEILEKLPPGLPFMPVLDPTTLKNEVSFAQVLSGNGLSHCKDVALLIGNLDMDASVFDTLLVGKKQGALERFKAIAMEAIPDHASKLLAAYKIEDGMSEDAAWRSLMHLSSDINFQAPTEAYASVWPSTVYKYKLREPNPWDGPWKGYSTHVLDVAFLFQNYNERLAAPQVDVAVQYATDVISFINFKAPFPSYDKEKAYTKEYLSDHGKEQLVARGAGDGEIWPEMFAQIGLDTLSEIWGKFVTS</sequence>
<accession>K1WNK8</accession>
<dbReference type="SUPFAM" id="SSF53474">
    <property type="entry name" value="alpha/beta-Hydrolases"/>
    <property type="match status" value="1"/>
</dbReference>
<dbReference type="InterPro" id="IPR050309">
    <property type="entry name" value="Type-B_Carboxylest/Lipase"/>
</dbReference>
<evidence type="ECO:0000259" key="1">
    <source>
        <dbReference type="Pfam" id="PF00135"/>
    </source>
</evidence>
<dbReference type="AlphaFoldDB" id="K1WNK8"/>
<dbReference type="Pfam" id="PF00135">
    <property type="entry name" value="COesterase"/>
    <property type="match status" value="1"/>
</dbReference>
<dbReference type="Gene3D" id="3.40.50.1820">
    <property type="entry name" value="alpha/beta hydrolase"/>
    <property type="match status" value="1"/>
</dbReference>
<dbReference type="OrthoDB" id="3200163at2759"/>
<dbReference type="HOGENOM" id="CLU_006586_14_4_1"/>
<dbReference type="Proteomes" id="UP000006753">
    <property type="component" value="Unassembled WGS sequence"/>
</dbReference>
<dbReference type="GeneID" id="18758422"/>
<name>K1WNK8_MARBU</name>
<dbReference type="eggNOG" id="KOG1516">
    <property type="taxonomic scope" value="Eukaryota"/>
</dbReference>
<dbReference type="PANTHER" id="PTHR11559">
    <property type="entry name" value="CARBOXYLESTERASE"/>
    <property type="match status" value="1"/>
</dbReference>
<dbReference type="KEGG" id="mbe:MBM_02487"/>
<dbReference type="OMA" id="SWPQFDY"/>
<dbReference type="ESTHER" id="marbu-k1wnk8">
    <property type="family name" value="Fungal_carboxylesterase_lipase"/>
</dbReference>
<gene>
    <name evidence="2" type="ORF">MBM_02487</name>
</gene>
<feature type="domain" description="Carboxylesterase type B" evidence="1">
    <location>
        <begin position="10"/>
        <end position="456"/>
    </location>
</feature>
<organism evidence="2 3">
    <name type="scientific">Marssonina brunnea f. sp. multigermtubi (strain MB_m1)</name>
    <name type="common">Marssonina leaf spot fungus</name>
    <dbReference type="NCBI Taxonomy" id="1072389"/>
    <lineage>
        <taxon>Eukaryota</taxon>
        <taxon>Fungi</taxon>
        <taxon>Dikarya</taxon>
        <taxon>Ascomycota</taxon>
        <taxon>Pezizomycotina</taxon>
        <taxon>Leotiomycetes</taxon>
        <taxon>Helotiales</taxon>
        <taxon>Drepanopezizaceae</taxon>
        <taxon>Drepanopeziza</taxon>
    </lineage>
</organism>
<dbReference type="InterPro" id="IPR029058">
    <property type="entry name" value="AB_hydrolase_fold"/>
</dbReference>
<dbReference type="InParanoid" id="K1WNK8"/>
<reference evidence="2 3" key="1">
    <citation type="journal article" date="2012" name="BMC Genomics">
        <title>Sequencing the genome of Marssonina brunnea reveals fungus-poplar co-evolution.</title>
        <authorList>
            <person name="Zhu S."/>
            <person name="Cao Y.-Z."/>
            <person name="Jiang C."/>
            <person name="Tan B.-Y."/>
            <person name="Wang Z."/>
            <person name="Feng S."/>
            <person name="Zhang L."/>
            <person name="Su X.-H."/>
            <person name="Brejova B."/>
            <person name="Vinar T."/>
            <person name="Xu M."/>
            <person name="Wang M.-X."/>
            <person name="Zhang S.-G."/>
            <person name="Huang M.-R."/>
            <person name="Wu R."/>
            <person name="Zhou Y."/>
        </authorList>
    </citation>
    <scope>NUCLEOTIDE SEQUENCE [LARGE SCALE GENOMIC DNA]</scope>
    <source>
        <strain evidence="2 3">MB_m1</strain>
    </source>
</reference>